<evidence type="ECO:0000256" key="1">
    <source>
        <dbReference type="SAM" id="MobiDB-lite"/>
    </source>
</evidence>
<reference evidence="4" key="1">
    <citation type="submission" date="2022-11" db="UniProtKB">
        <authorList>
            <consortium name="EnsemblMetazoa"/>
        </authorList>
    </citation>
    <scope>IDENTIFICATION</scope>
</reference>
<accession>A0A914BDF2</accession>
<keyword evidence="2" id="KW-0812">Transmembrane</keyword>
<dbReference type="RefSeq" id="XP_038074026.1">
    <property type="nucleotide sequence ID" value="XM_038218098.1"/>
</dbReference>
<dbReference type="Pfam" id="PF24536">
    <property type="entry name" value="NXPE4_C"/>
    <property type="match status" value="1"/>
</dbReference>
<keyword evidence="2" id="KW-1133">Transmembrane helix</keyword>
<sequence>MASNKTSNNNLNGSKSYAGNTASPTGKACLRSWLLWAILITYGLVVYALVYFGNSNVQWYRPQPAPSTNFTRNVSSTRVLSSNSTQVLNATSNPITEVLLSTSKPNVNAMVLPSTSAAQVPNPTSTSNSFFYIRNPKASYTVCDQLELYIESRDGKNKRKTRGGDHMWPFLRTASLHASAPADELIDHGNGTFTARFTLHWTGAIEPLVRLSFSAEHADYLRNIRERAPMRFAYDAMFTNGNTTVEITPCHIDRDVFVDKRAVGLSLSSKSEVCDFSNRTAGTTWYCLKPKTLTCSNFTQHRGNLKRGREYVNARIRRGESSVVGRPGALKNTGKLKIVTVISNVSDATCMDLPTCTFGLPPKQPNHAAGFYFKDSWRSKLCRAREFHPTDTLKCLSNRSLYFYGDSTLRQWFEYLATNLGKTMKEEAMGASNPKVGPRRARDTQHNITMFFRLHEYPIRSGWVNVTDIKFTVSEIDGLEGGADTVVAFALWAHFTPTNLTYYRSRLEHIRDALARLQKRGTGTSPIFFKSANTMNSFSVENNDLFAYDLDQMMRAVFADVPDVAIIDVWDMTLSHRSGYHIHPVKDVIREEVKMFLNFLCETPSV</sequence>
<feature type="region of interest" description="Disordered" evidence="1">
    <location>
        <begin position="1"/>
        <end position="21"/>
    </location>
</feature>
<name>A0A914BDF2_PATMI</name>
<dbReference type="GeneID" id="119742074"/>
<dbReference type="OrthoDB" id="5950832at2759"/>
<organism evidence="4 5">
    <name type="scientific">Patiria miniata</name>
    <name type="common">Bat star</name>
    <name type="synonym">Asterina miniata</name>
    <dbReference type="NCBI Taxonomy" id="46514"/>
    <lineage>
        <taxon>Eukaryota</taxon>
        <taxon>Metazoa</taxon>
        <taxon>Echinodermata</taxon>
        <taxon>Eleutherozoa</taxon>
        <taxon>Asterozoa</taxon>
        <taxon>Asteroidea</taxon>
        <taxon>Valvatacea</taxon>
        <taxon>Valvatida</taxon>
        <taxon>Asterinidae</taxon>
        <taxon>Patiria</taxon>
    </lineage>
</organism>
<feature type="domain" description="NXPE C-terminal" evidence="3">
    <location>
        <begin position="377"/>
        <end position="601"/>
    </location>
</feature>
<dbReference type="Pfam" id="PF06312">
    <property type="entry name" value="Neurexophilin"/>
    <property type="match status" value="1"/>
</dbReference>
<dbReference type="Proteomes" id="UP000887568">
    <property type="component" value="Unplaced"/>
</dbReference>
<keyword evidence="2" id="KW-0472">Membrane</keyword>
<feature type="transmembrane region" description="Helical" evidence="2">
    <location>
        <begin position="33"/>
        <end position="53"/>
    </location>
</feature>
<dbReference type="PANTHER" id="PTHR16165">
    <property type="entry name" value="NXPE FAMILY MEMBER"/>
    <property type="match status" value="1"/>
</dbReference>
<keyword evidence="5" id="KW-1185">Reference proteome</keyword>
<protein>
    <recommendedName>
        <fullName evidence="3">NXPE C-terminal domain-containing protein</fullName>
    </recommendedName>
</protein>
<proteinExistence type="predicted"/>
<dbReference type="EnsemblMetazoa" id="XM_038218098.1">
    <property type="protein sequence ID" value="XP_038074026.1"/>
    <property type="gene ID" value="LOC119742074"/>
</dbReference>
<dbReference type="OMA" id="RNKGHGY"/>
<evidence type="ECO:0000313" key="4">
    <source>
        <dbReference type="EnsemblMetazoa" id="XP_038074026.1"/>
    </source>
</evidence>
<dbReference type="InterPro" id="IPR057106">
    <property type="entry name" value="NXPE4_C"/>
</dbReference>
<dbReference type="InterPro" id="IPR026845">
    <property type="entry name" value="NXPH/NXPE"/>
</dbReference>
<evidence type="ECO:0000256" key="2">
    <source>
        <dbReference type="SAM" id="Phobius"/>
    </source>
</evidence>
<evidence type="ECO:0000259" key="3">
    <source>
        <dbReference type="Pfam" id="PF24536"/>
    </source>
</evidence>
<dbReference type="PANTHER" id="PTHR16165:SF5">
    <property type="entry name" value="NXPE FAMILY MEMBER 3"/>
    <property type="match status" value="1"/>
</dbReference>
<evidence type="ECO:0000313" key="5">
    <source>
        <dbReference type="Proteomes" id="UP000887568"/>
    </source>
</evidence>
<dbReference type="AlphaFoldDB" id="A0A914BDF2"/>